<dbReference type="InterPro" id="IPR050476">
    <property type="entry name" value="Insect_CytP450_Detox"/>
</dbReference>
<keyword evidence="3" id="KW-0349">Heme</keyword>
<dbReference type="Gene3D" id="1.10.630.10">
    <property type="entry name" value="Cytochrome P450"/>
    <property type="match status" value="1"/>
</dbReference>
<dbReference type="Proteomes" id="UP001050691">
    <property type="component" value="Unassembled WGS sequence"/>
</dbReference>
<sequence>MGREGGGESEDRITRSQLYSKLQVTLSVRRKSSLNNTTTYGTIFGYNSLRKDNDPAIDSQSHSIDNAQCRFQNTKGIKKSRLIGRRIPYISPGRDWSLVELKHELYKQISRDVMSWVQLFPTVRSFFILADPFAIKEMMSNRALFPKNIWGYKILNYFGPNVLTSEGEEWKHQRKLISPAFSEKNNRLVWEETMRVVQDMFNHWGPENEEIPVDHCLSITLPSPIKLKSGFGQKLPWSEDNMNAPFGHEITFKAALTIVSQWAFLLSKSLRDIYSAKEEFVSYMKEMIEKRRGDLEEERYDLFNMLLKMNEENTAEQGTLAEDELLGNIFIFLFAGYETTAHTICFALGLLAIEQEEQEKLFQHIVSILGDRTTPNYEELNTLSYVIAVINETLRLFAPIPLLPKVATEDTTISIALADGKMERIFIQSGTMLYINTTGLHYNPKYWDEPHTFNPSRFRKSYNKDAFIPFSGDDYRNHYDYQKV</sequence>
<evidence type="ECO:0000313" key="9">
    <source>
        <dbReference type="Proteomes" id="UP001050691"/>
    </source>
</evidence>
<dbReference type="InterPro" id="IPR036396">
    <property type="entry name" value="Cyt_P450_sf"/>
</dbReference>
<protein>
    <recommendedName>
        <fullName evidence="10">Cytochrome P450</fullName>
    </recommendedName>
</protein>
<evidence type="ECO:0000256" key="5">
    <source>
        <dbReference type="ARBA" id="ARBA00023002"/>
    </source>
</evidence>
<keyword evidence="9" id="KW-1185">Reference proteome</keyword>
<dbReference type="AlphaFoldDB" id="A0AAV5AGT9"/>
<evidence type="ECO:0000256" key="2">
    <source>
        <dbReference type="ARBA" id="ARBA00010617"/>
    </source>
</evidence>
<proteinExistence type="inferred from homology"/>
<accession>A0AAV5AGT9</accession>
<evidence type="ECO:0000256" key="7">
    <source>
        <dbReference type="ARBA" id="ARBA00023033"/>
    </source>
</evidence>
<evidence type="ECO:0000313" key="8">
    <source>
        <dbReference type="EMBL" id="GJJ12852.1"/>
    </source>
</evidence>
<keyword evidence="4" id="KW-0479">Metal-binding</keyword>
<keyword evidence="6" id="KW-0408">Iron</keyword>
<evidence type="ECO:0000256" key="4">
    <source>
        <dbReference type="ARBA" id="ARBA00022723"/>
    </source>
</evidence>
<comment type="caution">
    <text evidence="8">The sequence shown here is derived from an EMBL/GenBank/DDBJ whole genome shotgun (WGS) entry which is preliminary data.</text>
</comment>
<dbReference type="InterPro" id="IPR002401">
    <property type="entry name" value="Cyt_P450_E_grp-I"/>
</dbReference>
<dbReference type="PANTHER" id="PTHR24292:SF54">
    <property type="entry name" value="CYP9F3-RELATED"/>
    <property type="match status" value="1"/>
</dbReference>
<evidence type="ECO:0000256" key="6">
    <source>
        <dbReference type="ARBA" id="ARBA00023004"/>
    </source>
</evidence>
<dbReference type="GO" id="GO:0020037">
    <property type="term" value="F:heme binding"/>
    <property type="evidence" value="ECO:0007669"/>
    <property type="project" value="InterPro"/>
</dbReference>
<dbReference type="GO" id="GO:0005506">
    <property type="term" value="F:iron ion binding"/>
    <property type="evidence" value="ECO:0007669"/>
    <property type="project" value="InterPro"/>
</dbReference>
<dbReference type="GO" id="GO:0004497">
    <property type="term" value="F:monooxygenase activity"/>
    <property type="evidence" value="ECO:0007669"/>
    <property type="project" value="UniProtKB-KW"/>
</dbReference>
<comment type="similarity">
    <text evidence="2">Belongs to the cytochrome P450 family.</text>
</comment>
<dbReference type="Pfam" id="PF00067">
    <property type="entry name" value="p450"/>
    <property type="match status" value="1"/>
</dbReference>
<organism evidence="8 9">
    <name type="scientific">Clathrus columnatus</name>
    <dbReference type="NCBI Taxonomy" id="1419009"/>
    <lineage>
        <taxon>Eukaryota</taxon>
        <taxon>Fungi</taxon>
        <taxon>Dikarya</taxon>
        <taxon>Basidiomycota</taxon>
        <taxon>Agaricomycotina</taxon>
        <taxon>Agaricomycetes</taxon>
        <taxon>Phallomycetidae</taxon>
        <taxon>Phallales</taxon>
        <taxon>Clathraceae</taxon>
        <taxon>Clathrus</taxon>
    </lineage>
</organism>
<keyword evidence="7" id="KW-0503">Monooxygenase</keyword>
<dbReference type="PANTHER" id="PTHR24292">
    <property type="entry name" value="CYTOCHROME P450"/>
    <property type="match status" value="1"/>
</dbReference>
<dbReference type="GO" id="GO:0016705">
    <property type="term" value="F:oxidoreductase activity, acting on paired donors, with incorporation or reduction of molecular oxygen"/>
    <property type="evidence" value="ECO:0007669"/>
    <property type="project" value="InterPro"/>
</dbReference>
<evidence type="ECO:0008006" key="10">
    <source>
        <dbReference type="Google" id="ProtNLM"/>
    </source>
</evidence>
<comment type="cofactor">
    <cofactor evidence="1">
        <name>heme</name>
        <dbReference type="ChEBI" id="CHEBI:30413"/>
    </cofactor>
</comment>
<evidence type="ECO:0000256" key="1">
    <source>
        <dbReference type="ARBA" id="ARBA00001971"/>
    </source>
</evidence>
<dbReference type="EMBL" id="BPWL01000008">
    <property type="protein sequence ID" value="GJJ12852.1"/>
    <property type="molecule type" value="Genomic_DNA"/>
</dbReference>
<dbReference type="InterPro" id="IPR001128">
    <property type="entry name" value="Cyt_P450"/>
</dbReference>
<dbReference type="PRINTS" id="PR00463">
    <property type="entry name" value="EP450I"/>
</dbReference>
<reference evidence="8" key="1">
    <citation type="submission" date="2021-10" db="EMBL/GenBank/DDBJ databases">
        <title>De novo Genome Assembly of Clathrus columnatus (Basidiomycota, Fungi) Using Illumina and Nanopore Sequence Data.</title>
        <authorList>
            <person name="Ogiso-Tanaka E."/>
            <person name="Itagaki H."/>
            <person name="Hosoya T."/>
            <person name="Hosaka K."/>
        </authorList>
    </citation>
    <scope>NUCLEOTIDE SEQUENCE</scope>
    <source>
        <strain evidence="8">MO-923</strain>
    </source>
</reference>
<name>A0AAV5AGT9_9AGAM</name>
<gene>
    <name evidence="8" type="ORF">Clacol_007097</name>
</gene>
<dbReference type="SUPFAM" id="SSF48264">
    <property type="entry name" value="Cytochrome P450"/>
    <property type="match status" value="1"/>
</dbReference>
<evidence type="ECO:0000256" key="3">
    <source>
        <dbReference type="ARBA" id="ARBA00022617"/>
    </source>
</evidence>
<keyword evidence="5" id="KW-0560">Oxidoreductase</keyword>